<dbReference type="PANTHER" id="PTHR35332">
    <property type="entry name" value="REGULATION OF ENOLASE PROTEIN 1"/>
    <property type="match status" value="1"/>
</dbReference>
<accession>A0A4R6M0Q0</accession>
<dbReference type="Proteomes" id="UP000295064">
    <property type="component" value="Unassembled WGS sequence"/>
</dbReference>
<organism evidence="1 2">
    <name type="scientific">Halanaerobium saccharolyticum</name>
    <dbReference type="NCBI Taxonomy" id="43595"/>
    <lineage>
        <taxon>Bacteria</taxon>
        <taxon>Bacillati</taxon>
        <taxon>Bacillota</taxon>
        <taxon>Clostridia</taxon>
        <taxon>Halanaerobiales</taxon>
        <taxon>Halanaerobiaceae</taxon>
        <taxon>Halanaerobium</taxon>
    </lineage>
</organism>
<gene>
    <name evidence="1" type="ORF">DFR79_102145</name>
</gene>
<dbReference type="EMBL" id="SNWX01000002">
    <property type="protein sequence ID" value="TDO94768.1"/>
    <property type="molecule type" value="Genomic_DNA"/>
</dbReference>
<dbReference type="InterPro" id="IPR015987">
    <property type="entry name" value="UCP022704"/>
</dbReference>
<dbReference type="AlphaFoldDB" id="A0A4R6M0Q0"/>
<dbReference type="Pfam" id="PF07081">
    <property type="entry name" value="DUF1349"/>
    <property type="match status" value="1"/>
</dbReference>
<proteinExistence type="predicted"/>
<protein>
    <recommendedName>
        <fullName evidence="3">DUF1349 domain-containing protein</fullName>
    </recommendedName>
</protein>
<dbReference type="SUPFAM" id="SSF49899">
    <property type="entry name" value="Concanavalin A-like lectins/glucanases"/>
    <property type="match status" value="1"/>
</dbReference>
<evidence type="ECO:0000313" key="2">
    <source>
        <dbReference type="Proteomes" id="UP000295064"/>
    </source>
</evidence>
<dbReference type="PIRSF" id="PIRSF022704">
    <property type="entry name" value="UCP022704"/>
    <property type="match status" value="1"/>
</dbReference>
<dbReference type="InterPro" id="IPR009784">
    <property type="entry name" value="DUF1349"/>
</dbReference>
<reference evidence="1 2" key="1">
    <citation type="submission" date="2019-03" db="EMBL/GenBank/DDBJ databases">
        <title>Subsurface microbial communities from deep shales in Ohio and West Virginia, USA.</title>
        <authorList>
            <person name="Wrighton K."/>
        </authorList>
    </citation>
    <scope>NUCLEOTIDE SEQUENCE [LARGE SCALE GENOMIC DNA]</scope>
    <source>
        <strain evidence="1 2">MA284_T2</strain>
    </source>
</reference>
<comment type="caution">
    <text evidence="1">The sequence shown here is derived from an EMBL/GenBank/DDBJ whole genome shotgun (WGS) entry which is preliminary data.</text>
</comment>
<dbReference type="Gene3D" id="2.60.120.200">
    <property type="match status" value="1"/>
</dbReference>
<name>A0A4R6M0Q0_9FIRM</name>
<sequence length="231" mass="27415">MQIRGCILLFKKGEIKFTNKYMVKIELKLEVKIMRKIKLDKSIFNDFYWLNEPEKYYFENELVIKTEPQTDFWQRTHYGFRNDNAPALLTDLEADFSFAAKFKFEPQTKYDQCGIMLRLDSENWIKISTEYENEEISRLGAVVTNLGYSDWATEDISSEINSVWYRVSKRGNDFLIENSFDGTNWSQMRITHLHQDFEEIKVGVYACSPKNSSFKAKIVEMNIDENHWEAK</sequence>
<dbReference type="PANTHER" id="PTHR35332:SF2">
    <property type="entry name" value="REGULATION OF ENOLASE PROTEIN 1"/>
    <property type="match status" value="1"/>
</dbReference>
<dbReference type="InterPro" id="IPR013320">
    <property type="entry name" value="ConA-like_dom_sf"/>
</dbReference>
<evidence type="ECO:0008006" key="3">
    <source>
        <dbReference type="Google" id="ProtNLM"/>
    </source>
</evidence>
<evidence type="ECO:0000313" key="1">
    <source>
        <dbReference type="EMBL" id="TDO94768.1"/>
    </source>
</evidence>